<evidence type="ECO:0000313" key="10">
    <source>
        <dbReference type="Proteomes" id="UP000053617"/>
    </source>
</evidence>
<feature type="transmembrane region" description="Helical" evidence="8">
    <location>
        <begin position="90"/>
        <end position="113"/>
    </location>
</feature>
<name>A0A0D2JK34_9EURO</name>
<proteinExistence type="inferred from homology"/>
<feature type="transmembrane region" description="Helical" evidence="8">
    <location>
        <begin position="234"/>
        <end position="253"/>
    </location>
</feature>
<evidence type="ECO:0000256" key="5">
    <source>
        <dbReference type="ARBA" id="ARBA00022989"/>
    </source>
</evidence>
<dbReference type="PIRSF" id="PIRSF002744">
    <property type="entry name" value="Pur-cyt_permease"/>
    <property type="match status" value="1"/>
</dbReference>
<feature type="transmembrane region" description="Helical" evidence="8">
    <location>
        <begin position="398"/>
        <end position="420"/>
    </location>
</feature>
<dbReference type="InterPro" id="IPR001248">
    <property type="entry name" value="Pur-cyt_permease"/>
</dbReference>
<evidence type="ECO:0008006" key="11">
    <source>
        <dbReference type="Google" id="ProtNLM"/>
    </source>
</evidence>
<feature type="transmembrane region" description="Helical" evidence="8">
    <location>
        <begin position="64"/>
        <end position="84"/>
    </location>
</feature>
<evidence type="ECO:0000256" key="8">
    <source>
        <dbReference type="SAM" id="Phobius"/>
    </source>
</evidence>
<feature type="transmembrane region" description="Helical" evidence="8">
    <location>
        <begin position="333"/>
        <end position="354"/>
    </location>
</feature>
<dbReference type="RefSeq" id="XP_013276981.1">
    <property type="nucleotide sequence ID" value="XM_013421527.1"/>
</dbReference>
<dbReference type="InterPro" id="IPR026030">
    <property type="entry name" value="Pur-cyt_permease_Fcy2/21/22"/>
</dbReference>
<comment type="subcellular location">
    <subcellularLocation>
        <location evidence="1">Membrane</location>
        <topology evidence="1">Multi-pass membrane protein</topology>
    </subcellularLocation>
</comment>
<evidence type="ECO:0000313" key="9">
    <source>
        <dbReference type="EMBL" id="KIX09845.1"/>
    </source>
</evidence>
<organism evidence="9 10">
    <name type="scientific">Rhinocladiella mackenziei CBS 650.93</name>
    <dbReference type="NCBI Taxonomy" id="1442369"/>
    <lineage>
        <taxon>Eukaryota</taxon>
        <taxon>Fungi</taxon>
        <taxon>Dikarya</taxon>
        <taxon>Ascomycota</taxon>
        <taxon>Pezizomycotina</taxon>
        <taxon>Eurotiomycetes</taxon>
        <taxon>Chaetothyriomycetidae</taxon>
        <taxon>Chaetothyriales</taxon>
        <taxon>Herpotrichiellaceae</taxon>
        <taxon>Rhinocladiella</taxon>
    </lineage>
</organism>
<evidence type="ECO:0000256" key="2">
    <source>
        <dbReference type="ARBA" id="ARBA00008974"/>
    </source>
</evidence>
<dbReference type="PANTHER" id="PTHR31806:SF1">
    <property type="entry name" value="PURINE-CYTOSINE PERMEASE FCY2-RELATED"/>
    <property type="match status" value="1"/>
</dbReference>
<dbReference type="Gene3D" id="1.10.4160.10">
    <property type="entry name" value="Hydantoin permease"/>
    <property type="match status" value="1"/>
</dbReference>
<keyword evidence="10" id="KW-1185">Reference proteome</keyword>
<keyword evidence="6 7" id="KW-0472">Membrane</keyword>
<feature type="transmembrane region" description="Helical" evidence="8">
    <location>
        <begin position="201"/>
        <end position="222"/>
    </location>
</feature>
<dbReference type="OrthoDB" id="5428495at2759"/>
<evidence type="ECO:0000256" key="3">
    <source>
        <dbReference type="ARBA" id="ARBA00022448"/>
    </source>
</evidence>
<feature type="transmembrane region" description="Helical" evidence="8">
    <location>
        <begin position="476"/>
        <end position="496"/>
    </location>
</feature>
<dbReference type="GO" id="GO:0005886">
    <property type="term" value="C:plasma membrane"/>
    <property type="evidence" value="ECO:0007669"/>
    <property type="project" value="TreeGrafter"/>
</dbReference>
<keyword evidence="4 8" id="KW-0812">Transmembrane</keyword>
<comment type="similarity">
    <text evidence="2 7">Belongs to the purine-cytosine permease (2.A.39) family.</text>
</comment>
<feature type="transmembrane region" description="Helical" evidence="8">
    <location>
        <begin position="171"/>
        <end position="195"/>
    </location>
</feature>
<reference evidence="9 10" key="1">
    <citation type="submission" date="2015-01" db="EMBL/GenBank/DDBJ databases">
        <title>The Genome Sequence of Rhinocladiella mackenzie CBS 650.93.</title>
        <authorList>
            <consortium name="The Broad Institute Genomics Platform"/>
            <person name="Cuomo C."/>
            <person name="de Hoog S."/>
            <person name="Gorbushina A."/>
            <person name="Stielow B."/>
            <person name="Teixiera M."/>
            <person name="Abouelleil A."/>
            <person name="Chapman S.B."/>
            <person name="Priest M."/>
            <person name="Young S.K."/>
            <person name="Wortman J."/>
            <person name="Nusbaum C."/>
            <person name="Birren B."/>
        </authorList>
    </citation>
    <scope>NUCLEOTIDE SEQUENCE [LARGE SCALE GENOMIC DNA]</scope>
    <source>
        <strain evidence="9 10">CBS 650.93</strain>
    </source>
</reference>
<evidence type="ECO:0000256" key="7">
    <source>
        <dbReference type="PIRNR" id="PIRNR002744"/>
    </source>
</evidence>
<dbReference type="PANTHER" id="PTHR31806">
    <property type="entry name" value="PURINE-CYTOSINE PERMEASE FCY2-RELATED"/>
    <property type="match status" value="1"/>
</dbReference>
<dbReference type="Proteomes" id="UP000053617">
    <property type="component" value="Unassembled WGS sequence"/>
</dbReference>
<dbReference type="HOGENOM" id="CLU_026016_2_1_1"/>
<dbReference type="STRING" id="1442369.A0A0D2JK34"/>
<dbReference type="GO" id="GO:0022857">
    <property type="term" value="F:transmembrane transporter activity"/>
    <property type="evidence" value="ECO:0007669"/>
    <property type="project" value="InterPro"/>
</dbReference>
<sequence>MPGEYETKEVQLAVDADVDHQTGELSEKSFWLTTRRWIRSIGAEEFGVERISEEMRTTQKPRDLFTIFFSANCNTATLALGFLAPTLFALGWWDSFCCILFFNIIGAVWPAAASRFGPKLGLRTMIVPRYCFGWWPAKVLAILNALNQIGWAMVNCISGASVLYDMGDGKLPLTVCILLISLLAIVIGLFGYHMVHHFERYFWMVMLVCFIIVAGFGGEHFINLPMGSGSAEASSILSMGTAIIGFQVAWLPVASDYAVYMRETTSGTTTFCWTYGGLILSQIFIELLGAAVGTLSLSPNALFTDAYANRGIGGLIGSVFQGHGSGVRGFGKFIEAILGFSTVAVIITNLYSLGLNVQIISTKLLVVPRLVWSLIGSAVFLVCSMAGREHLEEVMENFLLICAYWIVPFSTILLLEHFIWRRDYSYDLTAYNDASKLPYGIAALITWVIGTVLALISMSQTWWVGPIAKAVGGSPYGTDVSWILAFAVTVLLYIPLRYWERKKWGL</sequence>
<feature type="transmembrane region" description="Helical" evidence="8">
    <location>
        <begin position="366"/>
        <end position="386"/>
    </location>
</feature>
<evidence type="ECO:0000256" key="6">
    <source>
        <dbReference type="ARBA" id="ARBA00023136"/>
    </source>
</evidence>
<accession>A0A0D2JK34</accession>
<dbReference type="GeneID" id="25288997"/>
<protein>
    <recommendedName>
        <fullName evidence="11">Purine-cytosine permease</fullName>
    </recommendedName>
</protein>
<keyword evidence="3 7" id="KW-0813">Transport</keyword>
<feature type="transmembrane region" description="Helical" evidence="8">
    <location>
        <begin position="440"/>
        <end position="464"/>
    </location>
</feature>
<dbReference type="AlphaFoldDB" id="A0A0D2JK34"/>
<feature type="transmembrane region" description="Helical" evidence="8">
    <location>
        <begin position="273"/>
        <end position="297"/>
    </location>
</feature>
<keyword evidence="5 8" id="KW-1133">Transmembrane helix</keyword>
<dbReference type="VEuPathDB" id="FungiDB:Z518_00926"/>
<dbReference type="EMBL" id="KN847475">
    <property type="protein sequence ID" value="KIX09845.1"/>
    <property type="molecule type" value="Genomic_DNA"/>
</dbReference>
<evidence type="ECO:0000256" key="4">
    <source>
        <dbReference type="ARBA" id="ARBA00022692"/>
    </source>
</evidence>
<evidence type="ECO:0000256" key="1">
    <source>
        <dbReference type="ARBA" id="ARBA00004141"/>
    </source>
</evidence>
<gene>
    <name evidence="9" type="ORF">Z518_00926</name>
</gene>
<dbReference type="Pfam" id="PF02133">
    <property type="entry name" value="Transp_cyt_pur"/>
    <property type="match status" value="1"/>
</dbReference>